<organism evidence="6 7">
    <name type="scientific">Amycolatopsis japonica</name>
    <dbReference type="NCBI Taxonomy" id="208439"/>
    <lineage>
        <taxon>Bacteria</taxon>
        <taxon>Bacillati</taxon>
        <taxon>Actinomycetota</taxon>
        <taxon>Actinomycetes</taxon>
        <taxon>Pseudonocardiales</taxon>
        <taxon>Pseudonocardiaceae</taxon>
        <taxon>Amycolatopsis</taxon>
        <taxon>Amycolatopsis japonica group</taxon>
    </lineage>
</organism>
<dbReference type="EMBL" id="CP008953">
    <property type="protein sequence ID" value="AIG76482.1"/>
    <property type="molecule type" value="Genomic_DNA"/>
</dbReference>
<name>A0A075UQJ5_9PSEU</name>
<evidence type="ECO:0000259" key="5">
    <source>
        <dbReference type="PROSITE" id="PS50956"/>
    </source>
</evidence>
<evidence type="ECO:0000313" key="7">
    <source>
        <dbReference type="Proteomes" id="UP000028492"/>
    </source>
</evidence>
<dbReference type="InterPro" id="IPR036390">
    <property type="entry name" value="WH_DNA-bd_sf"/>
</dbReference>
<dbReference type="PRINTS" id="PR00033">
    <property type="entry name" value="HTHASNC"/>
</dbReference>
<dbReference type="SMART" id="SM00344">
    <property type="entry name" value="HTH_ASNC"/>
    <property type="match status" value="1"/>
</dbReference>
<dbReference type="STRING" id="208439.AJAP_18070"/>
<dbReference type="SUPFAM" id="SSF54909">
    <property type="entry name" value="Dimeric alpha+beta barrel"/>
    <property type="match status" value="1"/>
</dbReference>
<dbReference type="InterPro" id="IPR000485">
    <property type="entry name" value="AsnC-type_HTH_dom"/>
</dbReference>
<protein>
    <submittedName>
        <fullName evidence="6">Lrp/AsnC family transcriptional regulator</fullName>
    </submittedName>
</protein>
<dbReference type="InterPro" id="IPR011991">
    <property type="entry name" value="ArsR-like_HTH"/>
</dbReference>
<evidence type="ECO:0000256" key="3">
    <source>
        <dbReference type="ARBA" id="ARBA00023163"/>
    </source>
</evidence>
<dbReference type="GO" id="GO:0043200">
    <property type="term" value="P:response to amino acid"/>
    <property type="evidence" value="ECO:0007669"/>
    <property type="project" value="TreeGrafter"/>
</dbReference>
<evidence type="ECO:0000256" key="2">
    <source>
        <dbReference type="ARBA" id="ARBA00023125"/>
    </source>
</evidence>
<dbReference type="HOGENOM" id="CLU_091233_5_1_11"/>
<keyword evidence="2" id="KW-0238">DNA-binding</keyword>
<dbReference type="PROSITE" id="PS50956">
    <property type="entry name" value="HTH_ASNC_2"/>
    <property type="match status" value="1"/>
</dbReference>
<dbReference type="GO" id="GO:0043565">
    <property type="term" value="F:sequence-specific DNA binding"/>
    <property type="evidence" value="ECO:0007669"/>
    <property type="project" value="InterPro"/>
</dbReference>
<dbReference type="KEGG" id="aja:AJAP_18070"/>
<dbReference type="InterPro" id="IPR019888">
    <property type="entry name" value="Tscrpt_reg_AsnC-like"/>
</dbReference>
<dbReference type="Pfam" id="PF01037">
    <property type="entry name" value="AsnC_trans_reg"/>
    <property type="match status" value="1"/>
</dbReference>
<dbReference type="RefSeq" id="WP_233629649.1">
    <property type="nucleotide sequence ID" value="NZ_JBHTUA010000059.1"/>
</dbReference>
<dbReference type="AlphaFoldDB" id="A0A075UQJ5"/>
<dbReference type="Proteomes" id="UP000028492">
    <property type="component" value="Chromosome"/>
</dbReference>
<dbReference type="Gene3D" id="3.30.70.920">
    <property type="match status" value="1"/>
</dbReference>
<gene>
    <name evidence="6" type="primary">lrp</name>
    <name evidence="6" type="ORF">AJAP_18070</name>
</gene>
<dbReference type="CDD" id="cd00090">
    <property type="entry name" value="HTH_ARSR"/>
    <property type="match status" value="1"/>
</dbReference>
<accession>A0A075UQJ5</accession>
<evidence type="ECO:0000256" key="1">
    <source>
        <dbReference type="ARBA" id="ARBA00023015"/>
    </source>
</evidence>
<reference evidence="6 7" key="1">
    <citation type="journal article" date="2014" name="J. Biotechnol.">
        <title>Complete genome sequence of the actinobacterium Amycolatopsis japonica MG417-CF17(T) (=DSM 44213T) producing (S,S)-N,N'-ethylenediaminedisuccinic acid.</title>
        <authorList>
            <person name="Stegmann E."/>
            <person name="Albersmeier A."/>
            <person name="Spohn M."/>
            <person name="Gert H."/>
            <person name="Weber T."/>
            <person name="Wohlleben W."/>
            <person name="Kalinowski J."/>
            <person name="Ruckert C."/>
        </authorList>
    </citation>
    <scope>NUCLEOTIDE SEQUENCE [LARGE SCALE GENOMIC DNA]</scope>
    <source>
        <strain evidence="7">MG417-CF17 (DSM 44213)</strain>
    </source>
</reference>
<keyword evidence="3" id="KW-0804">Transcription</keyword>
<dbReference type="PANTHER" id="PTHR30154:SF34">
    <property type="entry name" value="TRANSCRIPTIONAL REGULATOR AZLB"/>
    <property type="match status" value="1"/>
</dbReference>
<sequence length="179" mass="19596">MSDKLSAESVQPGRPSGSGVAHGPDPGRTVLALDDIDRAILAELTADGRLAVRALAERLHISRTNAYARLDRLMSEGVITGFGARIDPRRAGLGTSAYILITVEQTSWRTMSAELRQIPFVEHVSLVGGDFDILLLVRTPDNASLRDVVLERLQALDGVRSTRTWLIFEEQPGVAPREW</sequence>
<proteinExistence type="predicted"/>
<dbReference type="InterPro" id="IPR011008">
    <property type="entry name" value="Dimeric_a/b-barrel"/>
</dbReference>
<dbReference type="InterPro" id="IPR036388">
    <property type="entry name" value="WH-like_DNA-bd_sf"/>
</dbReference>
<keyword evidence="1" id="KW-0805">Transcription regulation</keyword>
<dbReference type="Pfam" id="PF13412">
    <property type="entry name" value="HTH_24"/>
    <property type="match status" value="1"/>
</dbReference>
<dbReference type="Gene3D" id="1.10.10.10">
    <property type="entry name" value="Winged helix-like DNA-binding domain superfamily/Winged helix DNA-binding domain"/>
    <property type="match status" value="1"/>
</dbReference>
<dbReference type="GO" id="GO:0005829">
    <property type="term" value="C:cytosol"/>
    <property type="evidence" value="ECO:0007669"/>
    <property type="project" value="TreeGrafter"/>
</dbReference>
<dbReference type="PANTHER" id="PTHR30154">
    <property type="entry name" value="LEUCINE-RESPONSIVE REGULATORY PROTEIN"/>
    <property type="match status" value="1"/>
</dbReference>
<evidence type="ECO:0000256" key="4">
    <source>
        <dbReference type="SAM" id="MobiDB-lite"/>
    </source>
</evidence>
<dbReference type="eggNOG" id="COG1522">
    <property type="taxonomic scope" value="Bacteria"/>
</dbReference>
<feature type="domain" description="HTH asnC-type" evidence="5">
    <location>
        <begin position="33"/>
        <end position="94"/>
    </location>
</feature>
<dbReference type="SUPFAM" id="SSF46785">
    <property type="entry name" value="Winged helix' DNA-binding domain"/>
    <property type="match status" value="1"/>
</dbReference>
<evidence type="ECO:0000313" key="6">
    <source>
        <dbReference type="EMBL" id="AIG76482.1"/>
    </source>
</evidence>
<feature type="region of interest" description="Disordered" evidence="4">
    <location>
        <begin position="1"/>
        <end position="25"/>
    </location>
</feature>
<keyword evidence="7" id="KW-1185">Reference proteome</keyword>
<dbReference type="InterPro" id="IPR019887">
    <property type="entry name" value="Tscrpt_reg_AsnC/Lrp_C"/>
</dbReference>